<dbReference type="Gene3D" id="1.10.357.10">
    <property type="entry name" value="Tetracycline Repressor, domain 2"/>
    <property type="match status" value="1"/>
</dbReference>
<evidence type="ECO:0000259" key="3">
    <source>
        <dbReference type="PROSITE" id="PS50977"/>
    </source>
</evidence>
<dbReference type="SUPFAM" id="SSF48498">
    <property type="entry name" value="Tetracyclin repressor-like, C-terminal domain"/>
    <property type="match status" value="1"/>
</dbReference>
<feature type="DNA-binding region" description="H-T-H motif" evidence="2">
    <location>
        <begin position="30"/>
        <end position="49"/>
    </location>
</feature>
<protein>
    <submittedName>
        <fullName evidence="4">TetR/AcrR family transcriptional regulator</fullName>
    </submittedName>
</protein>
<dbReference type="InterPro" id="IPR009057">
    <property type="entry name" value="Homeodomain-like_sf"/>
</dbReference>
<evidence type="ECO:0000256" key="2">
    <source>
        <dbReference type="PROSITE-ProRule" id="PRU00335"/>
    </source>
</evidence>
<dbReference type="GO" id="GO:0003677">
    <property type="term" value="F:DNA binding"/>
    <property type="evidence" value="ECO:0007669"/>
    <property type="project" value="UniProtKB-UniRule"/>
</dbReference>
<dbReference type="PROSITE" id="PS50977">
    <property type="entry name" value="HTH_TETR_2"/>
    <property type="match status" value="1"/>
</dbReference>
<dbReference type="InterPro" id="IPR001647">
    <property type="entry name" value="HTH_TetR"/>
</dbReference>
<proteinExistence type="predicted"/>
<dbReference type="Proteomes" id="UP001185863">
    <property type="component" value="Unassembled WGS sequence"/>
</dbReference>
<organism evidence="4 5">
    <name type="scientific">Rhodococcus oxybenzonivorans</name>
    <dbReference type="NCBI Taxonomy" id="1990687"/>
    <lineage>
        <taxon>Bacteria</taxon>
        <taxon>Bacillati</taxon>
        <taxon>Actinomycetota</taxon>
        <taxon>Actinomycetes</taxon>
        <taxon>Mycobacteriales</taxon>
        <taxon>Nocardiaceae</taxon>
        <taxon>Rhodococcus</taxon>
    </lineage>
</organism>
<evidence type="ECO:0000313" key="4">
    <source>
        <dbReference type="EMBL" id="MDV7268231.1"/>
    </source>
</evidence>
<dbReference type="RefSeq" id="WP_317744751.1">
    <property type="nucleotide sequence ID" value="NZ_JAWLUP010000141.1"/>
</dbReference>
<evidence type="ECO:0000313" key="5">
    <source>
        <dbReference type="Proteomes" id="UP001185863"/>
    </source>
</evidence>
<dbReference type="EMBL" id="JAWLUP010000141">
    <property type="protein sequence ID" value="MDV7268231.1"/>
    <property type="molecule type" value="Genomic_DNA"/>
</dbReference>
<reference evidence="4" key="1">
    <citation type="submission" date="2023-10" db="EMBL/GenBank/DDBJ databases">
        <title>Development of a sustainable strategy for remediation of hydrocarbon-contaminated territories based on the waste exchange concept.</title>
        <authorList>
            <person name="Krivoruchko A."/>
        </authorList>
    </citation>
    <scope>NUCLEOTIDE SEQUENCE</scope>
    <source>
        <strain evidence="4">IEGM 68</strain>
    </source>
</reference>
<dbReference type="Pfam" id="PF00440">
    <property type="entry name" value="TetR_N"/>
    <property type="match status" value="1"/>
</dbReference>
<dbReference type="AlphaFoldDB" id="A0AAE4V5D4"/>
<feature type="domain" description="HTH tetR-type" evidence="3">
    <location>
        <begin position="7"/>
        <end position="67"/>
    </location>
</feature>
<name>A0AAE4V5D4_9NOCA</name>
<evidence type="ECO:0000256" key="1">
    <source>
        <dbReference type="ARBA" id="ARBA00023125"/>
    </source>
</evidence>
<gene>
    <name evidence="4" type="ORF">R4315_27305</name>
</gene>
<comment type="caution">
    <text evidence="4">The sequence shown here is derived from an EMBL/GenBank/DDBJ whole genome shotgun (WGS) entry which is preliminary data.</text>
</comment>
<dbReference type="Pfam" id="PF17940">
    <property type="entry name" value="TetR_C_31"/>
    <property type="match status" value="1"/>
</dbReference>
<dbReference type="InterPro" id="IPR036271">
    <property type="entry name" value="Tet_transcr_reg_TetR-rel_C_sf"/>
</dbReference>
<keyword evidence="1 2" id="KW-0238">DNA-binding</keyword>
<accession>A0AAE4V5D4</accession>
<sequence>MGRYKDAARYRELLDGCTAYAEEHGLFDLTLRPLAEDLGTSTRNLLHHFGSRELLVEAVVDRVRASYLDMSRELIFRIRCLAEESEQRSGPEAVADVIAEGLNLAWAEASTPSGRRRIALFFEIYSAAARDPGLRESFLRPAVDEWLTPMADAIERAGASPGAARSIAARIVAVHRGLLLEYLALGPNGDTQSAHDDAVVAARAEILAGTLPTVSDFAAEAK</sequence>
<dbReference type="InterPro" id="IPR041583">
    <property type="entry name" value="TetR_C_31"/>
</dbReference>
<dbReference type="SUPFAM" id="SSF46689">
    <property type="entry name" value="Homeodomain-like"/>
    <property type="match status" value="1"/>
</dbReference>